<dbReference type="InterPro" id="IPR011333">
    <property type="entry name" value="SKP1/BTB/POZ_sf"/>
</dbReference>
<dbReference type="Proteomes" id="UP001054945">
    <property type="component" value="Unassembled WGS sequence"/>
</dbReference>
<evidence type="ECO:0000259" key="1">
    <source>
        <dbReference type="PROSITE" id="PS50097"/>
    </source>
</evidence>
<dbReference type="SUPFAM" id="SSF54695">
    <property type="entry name" value="POZ domain"/>
    <property type="match status" value="1"/>
</dbReference>
<dbReference type="CDD" id="cd14733">
    <property type="entry name" value="BACK"/>
    <property type="match status" value="1"/>
</dbReference>
<dbReference type="EMBL" id="BPLR01016909">
    <property type="protein sequence ID" value="GIY87207.1"/>
    <property type="molecule type" value="Genomic_DNA"/>
</dbReference>
<dbReference type="PANTHER" id="PTHR24410:SF23">
    <property type="entry name" value="BTB DOMAIN-CONTAINING PROTEIN-RELATED"/>
    <property type="match status" value="1"/>
</dbReference>
<accession>A0AAV4WWP9</accession>
<evidence type="ECO:0000313" key="2">
    <source>
        <dbReference type="EMBL" id="GIY87207.1"/>
    </source>
</evidence>
<proteinExistence type="predicted"/>
<dbReference type="Pfam" id="PF00651">
    <property type="entry name" value="BTB"/>
    <property type="match status" value="1"/>
</dbReference>
<feature type="domain" description="BTB" evidence="1">
    <location>
        <begin position="26"/>
        <end position="96"/>
    </location>
</feature>
<dbReference type="InterPro" id="IPR051481">
    <property type="entry name" value="BTB-POZ/Galectin-3-binding"/>
</dbReference>
<keyword evidence="3" id="KW-1185">Reference proteome</keyword>
<organism evidence="2 3">
    <name type="scientific">Caerostris extrusa</name>
    <name type="common">Bark spider</name>
    <name type="synonym">Caerostris bankana</name>
    <dbReference type="NCBI Taxonomy" id="172846"/>
    <lineage>
        <taxon>Eukaryota</taxon>
        <taxon>Metazoa</taxon>
        <taxon>Ecdysozoa</taxon>
        <taxon>Arthropoda</taxon>
        <taxon>Chelicerata</taxon>
        <taxon>Arachnida</taxon>
        <taxon>Araneae</taxon>
        <taxon>Araneomorphae</taxon>
        <taxon>Entelegynae</taxon>
        <taxon>Araneoidea</taxon>
        <taxon>Araneidae</taxon>
        <taxon>Caerostris</taxon>
    </lineage>
</organism>
<dbReference type="SMART" id="SM00225">
    <property type="entry name" value="BTB"/>
    <property type="match status" value="1"/>
</dbReference>
<dbReference type="PROSITE" id="PS50097">
    <property type="entry name" value="BTB"/>
    <property type="match status" value="1"/>
</dbReference>
<dbReference type="PANTHER" id="PTHR24410">
    <property type="entry name" value="HL07962P-RELATED"/>
    <property type="match status" value="1"/>
</dbReference>
<name>A0AAV4WWP9_CAEEX</name>
<dbReference type="Gene3D" id="3.30.710.10">
    <property type="entry name" value="Potassium Channel Kv1.1, Chain A"/>
    <property type="match status" value="1"/>
</dbReference>
<gene>
    <name evidence="2" type="ORF">CEXT_145381</name>
</gene>
<protein>
    <recommendedName>
        <fullName evidence="1">BTB domain-containing protein</fullName>
    </recommendedName>
</protein>
<evidence type="ECO:0000313" key="3">
    <source>
        <dbReference type="Proteomes" id="UP001054945"/>
    </source>
</evidence>
<sequence>MEWRSQMKHDTLASKLNTARKLDRFTDVYIVIGPFEHCEIFKAHRVVLACGSSEFESLFYGSEASEQSVVTFPDVEANGFRYLLNFLYDVPINIHDMATAHAVYKVAKKFEVAKLQLICENYIDCTVTDESVFSALQLAIELNMETLKDKCLKKIFSALENTLESKDFLSASPEVVEAILSVCQHRKRNIQNLALMAIGDWWSIHRAYSPYIVRRLLSYVNYKLVIIQHFNSFITKYPGILERREITTMFKHLLEPLIFSLPYWCVKVPEWNPMKKSTSTGSTSSDEYYPSIEAGIQVKKSESKLKELYILTGQDADVFEGDDESVFERAVSTMDGISSGRSVSNLTKDNTALTKIDTEEVQEVDIVKGRKSY</sequence>
<comment type="caution">
    <text evidence="2">The sequence shown here is derived from an EMBL/GenBank/DDBJ whole genome shotgun (WGS) entry which is preliminary data.</text>
</comment>
<dbReference type="InterPro" id="IPR000210">
    <property type="entry name" value="BTB/POZ_dom"/>
</dbReference>
<dbReference type="CDD" id="cd18186">
    <property type="entry name" value="BTB_POZ_ZBTB_KLHL-like"/>
    <property type="match status" value="1"/>
</dbReference>
<dbReference type="AlphaFoldDB" id="A0AAV4WWP9"/>
<reference evidence="2 3" key="1">
    <citation type="submission" date="2021-06" db="EMBL/GenBank/DDBJ databases">
        <title>Caerostris extrusa draft genome.</title>
        <authorList>
            <person name="Kono N."/>
            <person name="Arakawa K."/>
        </authorList>
    </citation>
    <scope>NUCLEOTIDE SEQUENCE [LARGE SCALE GENOMIC DNA]</scope>
</reference>